<reference evidence="2 3" key="1">
    <citation type="submission" date="2021-05" db="EMBL/GenBank/DDBJ databases">
        <authorList>
            <person name="Zahm M."/>
            <person name="Klopp C."/>
            <person name="Cabau C."/>
            <person name="Kuhl H."/>
            <person name="Suciu R."/>
            <person name="Ciorpac M."/>
            <person name="Holostenco D."/>
            <person name="Gessner J."/>
            <person name="Wuertz S."/>
            <person name="Hohne C."/>
            <person name="Stock M."/>
            <person name="Gislard M."/>
            <person name="Lluch J."/>
            <person name="Milhes M."/>
            <person name="Lampietro C."/>
            <person name="Lopez Roques C."/>
            <person name="Donnadieu C."/>
            <person name="Du K."/>
            <person name="Schartl M."/>
            <person name="Guiguen Y."/>
        </authorList>
    </citation>
    <scope>NUCLEOTIDE SEQUENCE [LARGE SCALE GENOMIC DNA]</scope>
    <source>
        <strain evidence="2">Hh-F2</strain>
        <tissue evidence="2">Blood</tissue>
    </source>
</reference>
<accession>A0ABR0Z2N7</accession>
<evidence type="ECO:0000256" key="1">
    <source>
        <dbReference type="SAM" id="MobiDB-lite"/>
    </source>
</evidence>
<keyword evidence="3" id="KW-1185">Reference proteome</keyword>
<evidence type="ECO:0000313" key="2">
    <source>
        <dbReference type="EMBL" id="KAK6479094.1"/>
    </source>
</evidence>
<dbReference type="Proteomes" id="UP001369086">
    <property type="component" value="Unassembled WGS sequence"/>
</dbReference>
<gene>
    <name evidence="2" type="ORF">HHUSO_G19749</name>
</gene>
<evidence type="ECO:0000313" key="3">
    <source>
        <dbReference type="Proteomes" id="UP001369086"/>
    </source>
</evidence>
<protein>
    <submittedName>
        <fullName evidence="2">Uncharacterized protein</fullName>
    </submittedName>
</protein>
<proteinExistence type="predicted"/>
<feature type="region of interest" description="Disordered" evidence="1">
    <location>
        <begin position="1"/>
        <end position="22"/>
    </location>
</feature>
<sequence length="69" mass="7931">MQWEEQLRHQLSGPSQEQWEDAPRISFASPQTVILLFFSELIQASDSIQISLEHLCSSVVLMGTKRERS</sequence>
<dbReference type="EMBL" id="JAHFZB010000018">
    <property type="protein sequence ID" value="KAK6479094.1"/>
    <property type="molecule type" value="Genomic_DNA"/>
</dbReference>
<name>A0ABR0Z2N7_HUSHU</name>
<comment type="caution">
    <text evidence="2">The sequence shown here is derived from an EMBL/GenBank/DDBJ whole genome shotgun (WGS) entry which is preliminary data.</text>
</comment>
<organism evidence="2 3">
    <name type="scientific">Huso huso</name>
    <name type="common">Beluga</name>
    <name type="synonym">Acipenser huso</name>
    <dbReference type="NCBI Taxonomy" id="61971"/>
    <lineage>
        <taxon>Eukaryota</taxon>
        <taxon>Metazoa</taxon>
        <taxon>Chordata</taxon>
        <taxon>Craniata</taxon>
        <taxon>Vertebrata</taxon>
        <taxon>Euteleostomi</taxon>
        <taxon>Actinopterygii</taxon>
        <taxon>Chondrostei</taxon>
        <taxon>Acipenseriformes</taxon>
        <taxon>Acipenseridae</taxon>
        <taxon>Huso</taxon>
    </lineage>
</organism>